<reference evidence="5" key="3">
    <citation type="journal article" date="2021" name="Int. J. Parasitol.">
        <title>Comparative analysis of gene expression between Babesia bovis blood stages and kinetes allowed by improved genome annotation.</title>
        <authorList>
            <person name="Ueti M.W."/>
            <person name="Johnson W.C."/>
            <person name="Kappmeyer L.S."/>
            <person name="Herndon D.R."/>
            <person name="Mousel M.R."/>
            <person name="Reif K.E."/>
            <person name="Taus N.S."/>
            <person name="Ifeonu O.O."/>
            <person name="Silva J.C."/>
            <person name="Suarez C.E."/>
            <person name="Brayton K.A."/>
        </authorList>
    </citation>
    <scope>NUCLEOTIDE SEQUENCE [LARGE SCALE GENOMIC DNA]</scope>
</reference>
<accession>A7ATF9</accession>
<dbReference type="Pfam" id="PF00092">
    <property type="entry name" value="VWA"/>
    <property type="match status" value="1"/>
</dbReference>
<feature type="compositionally biased region" description="Polar residues" evidence="1">
    <location>
        <begin position="518"/>
        <end position="544"/>
    </location>
</feature>
<feature type="compositionally biased region" description="Basic and acidic residues" evidence="1">
    <location>
        <begin position="428"/>
        <end position="449"/>
    </location>
</feature>
<dbReference type="SMART" id="SM00327">
    <property type="entry name" value="VWA"/>
    <property type="match status" value="1"/>
</dbReference>
<gene>
    <name evidence="4" type="ORF">BBOV_II002650</name>
</gene>
<dbReference type="STRING" id="5865.A7ATF9"/>
<feature type="region of interest" description="Disordered" evidence="1">
    <location>
        <begin position="301"/>
        <end position="481"/>
    </location>
</feature>
<feature type="chain" id="PRO_5002706221" evidence="2">
    <location>
        <begin position="27"/>
        <end position="660"/>
    </location>
</feature>
<dbReference type="GeneID" id="5478017"/>
<reference evidence="5" key="2">
    <citation type="journal article" date="2020" name="Data Brief">
        <title>Transcriptome dataset of Babesia bovis life stages within vertebrate and invertebrate hosts.</title>
        <authorList>
            <person name="Ueti M.W."/>
            <person name="Johnson W.C."/>
            <person name="Kappmeyer L.S."/>
            <person name="Herndon D.R."/>
            <person name="Mousel M.R."/>
            <person name="Reif K.E."/>
            <person name="Taus N.S."/>
            <person name="Ifeonu O.O."/>
            <person name="Silva J.C."/>
            <person name="Suarez C.E."/>
            <person name="Brayton K.A."/>
        </authorList>
    </citation>
    <scope>NUCLEOTIDE SEQUENCE [LARGE SCALE GENOMIC DNA]</scope>
</reference>
<protein>
    <submittedName>
        <fullName evidence="4">Thrombospondin-related anonymous protein</fullName>
    </submittedName>
</protein>
<dbReference type="InterPro" id="IPR036465">
    <property type="entry name" value="vWFA_dom_sf"/>
</dbReference>
<dbReference type="SMR" id="A7ATF9"/>
<evidence type="ECO:0000259" key="3">
    <source>
        <dbReference type="PROSITE" id="PS50234"/>
    </source>
</evidence>
<dbReference type="PANTHER" id="PTHR24020:SF87">
    <property type="entry name" value="COLLAGEN ALPHA-1(VI) CHAIN-LIKE"/>
    <property type="match status" value="1"/>
</dbReference>
<evidence type="ECO:0000256" key="1">
    <source>
        <dbReference type="SAM" id="MobiDB-lite"/>
    </source>
</evidence>
<proteinExistence type="predicted"/>
<evidence type="ECO:0000313" key="5">
    <source>
        <dbReference type="Proteomes" id="UP000002173"/>
    </source>
</evidence>
<sequence length="660" mass="71611">MIGYIKILASVPLLSLAFLATTGLHAFADKGVGSPKGKQCKKQLDFSIVVDESASISNDQWEGQMIPFLRNLIHTVDLDNTDIRLSLTTYSTPTRQIFTFLDAAASSTRLALTKLDWMAGTKARSGMTYTGRALNYVRKAILPYGRKNVPKALLLITDGVSSDGSYTAQVAAMLRDEGVNVMVIGVGDVNVAECRGIVGCDGVMDCPMFKHTNWKDIMGLFNSLMKEVCDILPQDAVCEPVWAEWSSCKGECGVPGTRTRALLDLRMIEKPVNGSNGQPGKSCEDQKMNFLPQSETCTIECNHEPVPSSPVPIPHDMDHPEPSRATPEGDLDHSHSSIPSTPDMSSSSTDMPSSSSDMPSSPTDMSSSTTDMPSSTTDMPSSTTDMSSSTTDMPSSTTDMSSSTTDMPSSPTDMPSSTTDMPSSPTHTRVEETDEEHNHRKDMDIKFPENMDDIPVEDIPMPIDPRHGVEPSASDVIPEDDQLRKKLEMQREEDLRKELMLQHELKLQEEKERAAILENNTPYGSATSVSQGGESTTGLPQSSEADAISHDVYDNHPEESENTGINAEVTESEDYEGEKQNDESNARSTSNTTKIAGGALLGLLLLGAGGGYAMYKKNKTPTVETESGDYTGADESAEPMKEGDTYTVTEFDNNIWGEAA</sequence>
<dbReference type="PROSITE" id="PS50234">
    <property type="entry name" value="VWFA"/>
    <property type="match status" value="1"/>
</dbReference>
<dbReference type="Proteomes" id="UP000002173">
    <property type="component" value="Unassembled WGS sequence"/>
</dbReference>
<organism evidence="4 5">
    <name type="scientific">Babesia bovis</name>
    <dbReference type="NCBI Taxonomy" id="5865"/>
    <lineage>
        <taxon>Eukaryota</taxon>
        <taxon>Sar</taxon>
        <taxon>Alveolata</taxon>
        <taxon>Apicomplexa</taxon>
        <taxon>Aconoidasida</taxon>
        <taxon>Piroplasmida</taxon>
        <taxon>Babesiidae</taxon>
        <taxon>Babesia</taxon>
    </lineage>
</organism>
<dbReference type="SUPFAM" id="SSF53300">
    <property type="entry name" value="vWA-like"/>
    <property type="match status" value="1"/>
</dbReference>
<dbReference type="InterPro" id="IPR002035">
    <property type="entry name" value="VWF_A"/>
</dbReference>
<dbReference type="VEuPathDB" id="PiroplasmaDB:BBOV_II002650"/>
<keyword evidence="5" id="KW-1185">Reference proteome</keyword>
<feature type="compositionally biased region" description="Basic and acidic residues" evidence="1">
    <location>
        <begin position="547"/>
        <end position="559"/>
    </location>
</feature>
<dbReference type="eggNOG" id="KOG3544">
    <property type="taxonomic scope" value="Eukaryota"/>
</dbReference>
<dbReference type="AlphaFoldDB" id="A7ATF9"/>
<reference evidence="4 5" key="1">
    <citation type="journal article" date="2007" name="PLoS Pathog.">
        <title>Genome sequence of Babesia bovis and comparative analysis of apicomplexan hemoprotozoa.</title>
        <authorList>
            <person name="Brayton K.A."/>
            <person name="Lau A.O.T."/>
            <person name="Herndon D.R."/>
            <person name="Hannick L."/>
            <person name="Kappmeyer L.S."/>
            <person name="Berens S.J."/>
            <person name="Bidwell S.L."/>
            <person name="Brown W.C."/>
            <person name="Crabtree J."/>
            <person name="Fadrosh D."/>
            <person name="Feldblum T."/>
            <person name="Forberger H.A."/>
            <person name="Haas B.J."/>
            <person name="Howell J.M."/>
            <person name="Khouri H."/>
            <person name="Koo H."/>
            <person name="Mann D.J."/>
            <person name="Norimine J."/>
            <person name="Paulsen I.T."/>
            <person name="Radune D."/>
            <person name="Ren Q."/>
            <person name="Smith R.K. Jr."/>
            <person name="Suarez C.E."/>
            <person name="White O."/>
            <person name="Wortman J.R."/>
            <person name="Knowles D.P. Jr."/>
            <person name="McElwain T.F."/>
            <person name="Nene V.M."/>
        </authorList>
    </citation>
    <scope>NUCLEOTIDE SEQUENCE [LARGE SCALE GENOMIC DNA]</scope>
    <source>
        <strain evidence="4">T2Bo</strain>
    </source>
</reference>
<dbReference type="EMBL" id="AAXT01000003">
    <property type="protein sequence ID" value="EDO06220.1"/>
    <property type="molecule type" value="Genomic_DNA"/>
</dbReference>
<feature type="compositionally biased region" description="Low complexity" evidence="1">
    <location>
        <begin position="340"/>
        <end position="426"/>
    </location>
</feature>
<name>A7ATF9_BABBO</name>
<evidence type="ECO:0000256" key="2">
    <source>
        <dbReference type="SAM" id="SignalP"/>
    </source>
</evidence>
<dbReference type="KEGG" id="bbo:BBOV_II002650"/>
<evidence type="ECO:0000313" key="4">
    <source>
        <dbReference type="EMBL" id="EDO06220.1"/>
    </source>
</evidence>
<feature type="region of interest" description="Disordered" evidence="1">
    <location>
        <begin position="621"/>
        <end position="642"/>
    </location>
</feature>
<dbReference type="OMA" id="PEDNDWN"/>
<dbReference type="InterPro" id="IPR050525">
    <property type="entry name" value="ECM_Assembly_Org"/>
</dbReference>
<dbReference type="RefSeq" id="XP_001609788.1">
    <property type="nucleotide sequence ID" value="XM_001609738.1"/>
</dbReference>
<feature type="signal peptide" evidence="2">
    <location>
        <begin position="1"/>
        <end position="26"/>
    </location>
</feature>
<feature type="region of interest" description="Disordered" evidence="1">
    <location>
        <begin position="512"/>
        <end position="593"/>
    </location>
</feature>
<dbReference type="InParanoid" id="A7ATF9"/>
<comment type="caution">
    <text evidence="4">The sequence shown here is derived from an EMBL/GenBank/DDBJ whole genome shotgun (WGS) entry which is preliminary data.</text>
</comment>
<dbReference type="PANTHER" id="PTHR24020">
    <property type="entry name" value="COLLAGEN ALPHA"/>
    <property type="match status" value="1"/>
</dbReference>
<feature type="domain" description="VWFA" evidence="3">
    <location>
        <begin position="45"/>
        <end position="224"/>
    </location>
</feature>
<keyword evidence="2" id="KW-0732">Signal</keyword>
<dbReference type="Gene3D" id="3.40.50.410">
    <property type="entry name" value="von Willebrand factor, type A domain"/>
    <property type="match status" value="1"/>
</dbReference>